<dbReference type="Proteomes" id="UP001732700">
    <property type="component" value="Chromosome 4D"/>
</dbReference>
<sequence>MESTWPHGQIPSSQLPYHTLRSLPVPSLLIQSTQLLHFVASAAHPAPMASFPPPHVVEDIPELLQVFSDGTVVRSAYTYPLPIPTPPPGQPVVHWKDVVYDASHDVCKLRVYKPHASSYPSGDKLPVIVYYHGGGYIMGSFEMPCFHNCCLRLAGELPAVVLSADYRLAPEHPLPAGIDDAANVLRWVRGQAVAEAEDADPWLAELADFGRVFVAGDSGGGGVVHHTAVRLASGQVGRLDPVRVAGHVLLFPLFGGEERTASELELPPGQFLSLPVTDKGWRILLPPGSTRDHPFANPFGPDSPAMDSLPLPPMLVVVAEYDLLCDRAADYVARLKAMGKSAELVKFQGQDHGFFSVDPYGDAGSEVVRLIKRFVHDNGGVAASYVSLCVSQVTVAVC</sequence>
<dbReference type="EnsemblPlants" id="AVESA.00010b.r2.4DG0754790.1">
    <property type="protein sequence ID" value="AVESA.00010b.r2.4DG0754790.1.CDS"/>
    <property type="gene ID" value="AVESA.00010b.r2.4DG0754790"/>
</dbReference>
<evidence type="ECO:0000313" key="1">
    <source>
        <dbReference type="EnsemblPlants" id="AVESA.00010b.r2.4DG0754790.1.CDS"/>
    </source>
</evidence>
<protein>
    <submittedName>
        <fullName evidence="1">Uncharacterized protein</fullName>
    </submittedName>
</protein>
<reference evidence="1" key="2">
    <citation type="submission" date="2025-09" db="UniProtKB">
        <authorList>
            <consortium name="EnsemblPlants"/>
        </authorList>
    </citation>
    <scope>IDENTIFICATION</scope>
</reference>
<accession>A0ACD5X9J5</accession>
<reference evidence="1" key="1">
    <citation type="submission" date="2021-05" db="EMBL/GenBank/DDBJ databases">
        <authorList>
            <person name="Scholz U."/>
            <person name="Mascher M."/>
            <person name="Fiebig A."/>
        </authorList>
    </citation>
    <scope>NUCLEOTIDE SEQUENCE [LARGE SCALE GENOMIC DNA]</scope>
</reference>
<organism evidence="1 2">
    <name type="scientific">Avena sativa</name>
    <name type="common">Oat</name>
    <dbReference type="NCBI Taxonomy" id="4498"/>
    <lineage>
        <taxon>Eukaryota</taxon>
        <taxon>Viridiplantae</taxon>
        <taxon>Streptophyta</taxon>
        <taxon>Embryophyta</taxon>
        <taxon>Tracheophyta</taxon>
        <taxon>Spermatophyta</taxon>
        <taxon>Magnoliopsida</taxon>
        <taxon>Liliopsida</taxon>
        <taxon>Poales</taxon>
        <taxon>Poaceae</taxon>
        <taxon>BOP clade</taxon>
        <taxon>Pooideae</taxon>
        <taxon>Poodae</taxon>
        <taxon>Poeae</taxon>
        <taxon>Poeae Chloroplast Group 1 (Aveneae type)</taxon>
        <taxon>Aveninae</taxon>
        <taxon>Avena</taxon>
    </lineage>
</organism>
<name>A0ACD5X9J5_AVESA</name>
<evidence type="ECO:0000313" key="2">
    <source>
        <dbReference type="Proteomes" id="UP001732700"/>
    </source>
</evidence>
<proteinExistence type="predicted"/>
<keyword evidence="2" id="KW-1185">Reference proteome</keyword>